<dbReference type="Proteomes" id="UP001176940">
    <property type="component" value="Unassembled WGS sequence"/>
</dbReference>
<dbReference type="PANTHER" id="PTHR13798:SF5">
    <property type="entry name" value="SPLICING REGULATOR RBM11"/>
    <property type="match status" value="1"/>
</dbReference>
<evidence type="ECO:0000259" key="6">
    <source>
        <dbReference type="PROSITE" id="PS50102"/>
    </source>
</evidence>
<keyword evidence="8" id="KW-1185">Reference proteome</keyword>
<dbReference type="PANTHER" id="PTHR13798">
    <property type="entry name" value="RNA BINDING MOTIF RBM PROTEIN -RELATED"/>
    <property type="match status" value="1"/>
</dbReference>
<evidence type="ECO:0000256" key="3">
    <source>
        <dbReference type="ARBA" id="ARBA00023242"/>
    </source>
</evidence>
<name>A0ABN9LGG6_9NEOB</name>
<evidence type="ECO:0000256" key="2">
    <source>
        <dbReference type="ARBA" id="ARBA00022884"/>
    </source>
</evidence>
<feature type="domain" description="RRM" evidence="6">
    <location>
        <begin position="10"/>
        <end position="87"/>
    </location>
</feature>
<dbReference type="EMBL" id="CAUEEQ010018327">
    <property type="protein sequence ID" value="CAJ0940855.1"/>
    <property type="molecule type" value="Genomic_DNA"/>
</dbReference>
<evidence type="ECO:0000313" key="7">
    <source>
        <dbReference type="EMBL" id="CAJ0940855.1"/>
    </source>
</evidence>
<evidence type="ECO:0000256" key="1">
    <source>
        <dbReference type="ARBA" id="ARBA00004642"/>
    </source>
</evidence>
<evidence type="ECO:0000313" key="8">
    <source>
        <dbReference type="Proteomes" id="UP001176940"/>
    </source>
</evidence>
<evidence type="ECO:0000256" key="5">
    <source>
        <dbReference type="SAM" id="MobiDB-lite"/>
    </source>
</evidence>
<keyword evidence="2 4" id="KW-0694">RNA-binding</keyword>
<organism evidence="7 8">
    <name type="scientific">Ranitomeya imitator</name>
    <name type="common">mimic poison frog</name>
    <dbReference type="NCBI Taxonomy" id="111125"/>
    <lineage>
        <taxon>Eukaryota</taxon>
        <taxon>Metazoa</taxon>
        <taxon>Chordata</taxon>
        <taxon>Craniata</taxon>
        <taxon>Vertebrata</taxon>
        <taxon>Euteleostomi</taxon>
        <taxon>Amphibia</taxon>
        <taxon>Batrachia</taxon>
        <taxon>Anura</taxon>
        <taxon>Neobatrachia</taxon>
        <taxon>Hyloidea</taxon>
        <taxon>Dendrobatidae</taxon>
        <taxon>Dendrobatinae</taxon>
        <taxon>Ranitomeya</taxon>
    </lineage>
</organism>
<proteinExistence type="predicted"/>
<dbReference type="SUPFAM" id="SSF54928">
    <property type="entry name" value="RNA-binding domain, RBD"/>
    <property type="match status" value="1"/>
</dbReference>
<dbReference type="Gene3D" id="3.30.70.330">
    <property type="match status" value="1"/>
</dbReference>
<comment type="subcellular location">
    <subcellularLocation>
        <location evidence="1">Nucleus</location>
        <location evidence="1">Nucleoplasm</location>
    </subcellularLocation>
</comment>
<dbReference type="Pfam" id="PF00076">
    <property type="entry name" value="RRM_1"/>
    <property type="match status" value="1"/>
</dbReference>
<keyword evidence="3" id="KW-0539">Nucleus</keyword>
<dbReference type="InterPro" id="IPR052285">
    <property type="entry name" value="NEXT_complex_subunit"/>
</dbReference>
<accession>A0ABN9LGG6</accession>
<feature type="compositionally biased region" description="Basic residues" evidence="5">
    <location>
        <begin position="229"/>
        <end position="240"/>
    </location>
</feature>
<dbReference type="CDD" id="cd12593">
    <property type="entry name" value="RRM_RBM11"/>
    <property type="match status" value="1"/>
</dbReference>
<dbReference type="InterPro" id="IPR000504">
    <property type="entry name" value="RRM_dom"/>
</dbReference>
<reference evidence="7" key="1">
    <citation type="submission" date="2023-07" db="EMBL/GenBank/DDBJ databases">
        <authorList>
            <person name="Stuckert A."/>
        </authorList>
    </citation>
    <scope>NUCLEOTIDE SEQUENCE</scope>
</reference>
<evidence type="ECO:0000256" key="4">
    <source>
        <dbReference type="PROSITE-ProRule" id="PRU00176"/>
    </source>
</evidence>
<feature type="region of interest" description="Disordered" evidence="5">
    <location>
        <begin position="155"/>
        <end position="240"/>
    </location>
</feature>
<dbReference type="InterPro" id="IPR012677">
    <property type="entry name" value="Nucleotide-bd_a/b_plait_sf"/>
</dbReference>
<gene>
    <name evidence="7" type="ORF">RIMI_LOCUS9008838</name>
</gene>
<dbReference type="SMART" id="SM00360">
    <property type="entry name" value="RRM"/>
    <property type="match status" value="1"/>
</dbReference>
<dbReference type="InterPro" id="IPR034501">
    <property type="entry name" value="RBM11_RRM"/>
</dbReference>
<protein>
    <recommendedName>
        <fullName evidence="6">RRM domain-containing protein</fullName>
    </recommendedName>
</protein>
<sequence>MLKRQEEADRTIFVGNLDGNVREEILYELFLQAGPLTKVTIAKDKDGNLKSFGFVCFKHTESVPYAISLLNGIRLFGRPIKLHYRFGSSYSADASNVFQGPGNGFMANQAGMPEVGEPFTPGCAMPGLNYNYFSEAYYYFQGMMNQFLAFPQPAAQEPPPYRTTHPWTTDTFPPCNEPAENFSVGPSSQRRNLKVLHDPKSKKRRREASSSDIDNDDVEAQKAKPSDKLKKHKKSKRRKL</sequence>
<dbReference type="InterPro" id="IPR035979">
    <property type="entry name" value="RBD_domain_sf"/>
</dbReference>
<dbReference type="PROSITE" id="PS50102">
    <property type="entry name" value="RRM"/>
    <property type="match status" value="1"/>
</dbReference>
<comment type="caution">
    <text evidence="7">The sequence shown here is derived from an EMBL/GenBank/DDBJ whole genome shotgun (WGS) entry which is preliminary data.</text>
</comment>
<feature type="compositionally biased region" description="Basic and acidic residues" evidence="5">
    <location>
        <begin position="219"/>
        <end position="228"/>
    </location>
</feature>